<dbReference type="InterPro" id="IPR011611">
    <property type="entry name" value="PfkB_dom"/>
</dbReference>
<comment type="caution">
    <text evidence="7">The sequence shown here is derived from an EMBL/GenBank/DDBJ whole genome shotgun (WGS) entry which is preliminary data.</text>
</comment>
<feature type="domain" description="Carbohydrate kinase PfkB" evidence="6">
    <location>
        <begin position="42"/>
        <end position="236"/>
    </location>
</feature>
<dbReference type="SUPFAM" id="SSF53613">
    <property type="entry name" value="Ribokinase-like"/>
    <property type="match status" value="1"/>
</dbReference>
<dbReference type="GO" id="GO:0005524">
    <property type="term" value="F:ATP binding"/>
    <property type="evidence" value="ECO:0007669"/>
    <property type="project" value="UniProtKB-KW"/>
</dbReference>
<dbReference type="EMBL" id="NBXE01000085">
    <property type="protein sequence ID" value="RFA24192.1"/>
    <property type="molecule type" value="Genomic_DNA"/>
</dbReference>
<proteinExistence type="inferred from homology"/>
<dbReference type="InterPro" id="IPR002173">
    <property type="entry name" value="Carboh/pur_kinase_PfkB_CS"/>
</dbReference>
<gene>
    <name evidence="7" type="ORF">B7R25_17265</name>
</gene>
<evidence type="ECO:0000256" key="2">
    <source>
        <dbReference type="ARBA" id="ARBA00022679"/>
    </source>
</evidence>
<accession>A0A3E0W7A9</accession>
<dbReference type="PANTHER" id="PTHR43085:SF1">
    <property type="entry name" value="PSEUDOURIDINE KINASE-RELATED"/>
    <property type="match status" value="1"/>
</dbReference>
<dbReference type="PROSITE" id="PS00583">
    <property type="entry name" value="PFKB_KINASES_1"/>
    <property type="match status" value="1"/>
</dbReference>
<keyword evidence="2" id="KW-0808">Transferase</keyword>
<evidence type="ECO:0000256" key="5">
    <source>
        <dbReference type="ARBA" id="ARBA00022840"/>
    </source>
</evidence>
<comment type="similarity">
    <text evidence="1">Belongs to the carbohydrate kinase PfkB family.</text>
</comment>
<name>A0A3E0W7A9_9MICO</name>
<evidence type="ECO:0000313" key="7">
    <source>
        <dbReference type="EMBL" id="RFA24192.1"/>
    </source>
</evidence>
<keyword evidence="3" id="KW-0547">Nucleotide-binding</keyword>
<evidence type="ECO:0000256" key="4">
    <source>
        <dbReference type="ARBA" id="ARBA00022777"/>
    </source>
</evidence>
<dbReference type="OrthoDB" id="9795789at2"/>
<protein>
    <recommendedName>
        <fullName evidence="6">Carbohydrate kinase PfkB domain-containing protein</fullName>
    </recommendedName>
</protein>
<organism evidence="7 8">
    <name type="scientific">Subtercola boreus</name>
    <dbReference type="NCBI Taxonomy" id="120213"/>
    <lineage>
        <taxon>Bacteria</taxon>
        <taxon>Bacillati</taxon>
        <taxon>Actinomycetota</taxon>
        <taxon>Actinomycetes</taxon>
        <taxon>Micrococcales</taxon>
        <taxon>Microbacteriaceae</taxon>
        <taxon>Subtercola</taxon>
    </lineage>
</organism>
<dbReference type="GO" id="GO:0016301">
    <property type="term" value="F:kinase activity"/>
    <property type="evidence" value="ECO:0007669"/>
    <property type="project" value="UniProtKB-KW"/>
</dbReference>
<dbReference type="PANTHER" id="PTHR43085">
    <property type="entry name" value="HEXOKINASE FAMILY MEMBER"/>
    <property type="match status" value="1"/>
</dbReference>
<keyword evidence="4" id="KW-0418">Kinase</keyword>
<evidence type="ECO:0000256" key="3">
    <source>
        <dbReference type="ARBA" id="ARBA00022741"/>
    </source>
</evidence>
<dbReference type="InterPro" id="IPR050306">
    <property type="entry name" value="PfkB_Carbo_kinase"/>
</dbReference>
<dbReference type="Pfam" id="PF00294">
    <property type="entry name" value="PfkB"/>
    <property type="match status" value="1"/>
</dbReference>
<evidence type="ECO:0000259" key="6">
    <source>
        <dbReference type="Pfam" id="PF00294"/>
    </source>
</evidence>
<evidence type="ECO:0000256" key="1">
    <source>
        <dbReference type="ARBA" id="ARBA00010688"/>
    </source>
</evidence>
<keyword evidence="5" id="KW-0067">ATP-binding</keyword>
<dbReference type="Gene3D" id="3.40.1190.20">
    <property type="match status" value="1"/>
</dbReference>
<reference evidence="7 8" key="1">
    <citation type="submission" date="2017-04" db="EMBL/GenBank/DDBJ databases">
        <title>Comparative genome analysis of Subtercola boreus.</title>
        <authorList>
            <person name="Cho Y.-J."/>
            <person name="Cho A."/>
            <person name="Kim O.-S."/>
            <person name="Lee J.-I."/>
        </authorList>
    </citation>
    <scope>NUCLEOTIDE SEQUENCE [LARGE SCALE GENOMIC DNA]</scope>
    <source>
        <strain evidence="7 8">P28004</strain>
    </source>
</reference>
<dbReference type="InterPro" id="IPR029056">
    <property type="entry name" value="Ribokinase-like"/>
</dbReference>
<dbReference type="AlphaFoldDB" id="A0A3E0W7A9"/>
<sequence>MDHRAGGWPAEGNRLPRTVSSGQILVIGESIVDIVSRDGFAAEHPGGSPLNVAVGLGRLGEDVRLLTSLGYARRGQLIRDHLRRSSVILDPATVTTSGTSTATAVLSENGAASYEFDISWNIPLGVQARPAAIVHTGSLAIALTPGHGAVLNLIQSSRERSLITVDANIRPTTGDQREAQIAIAENFFAETDIVKMSDEDAEWLYPGLSGEDVATRLLAKTAVLVIITRGAAGSTCRASSSWQG</sequence>
<evidence type="ECO:0000313" key="8">
    <source>
        <dbReference type="Proteomes" id="UP000257080"/>
    </source>
</evidence>
<dbReference type="Proteomes" id="UP000257080">
    <property type="component" value="Unassembled WGS sequence"/>
</dbReference>